<dbReference type="Proteomes" id="UP000028549">
    <property type="component" value="Unassembled WGS sequence"/>
</dbReference>
<keyword evidence="2" id="KW-1185">Reference proteome</keyword>
<reference evidence="1 2" key="1">
    <citation type="journal article" date="2005" name="Int. J. Syst. Evol. Microbiol.">
        <title>Bacillus cibi sp. nov., isolated from jeotgal, a traditional Korean fermented seafood.</title>
        <authorList>
            <person name="Yoon J.H."/>
            <person name="Lee C.H."/>
            <person name="Oh T.K."/>
        </authorList>
    </citation>
    <scope>NUCLEOTIDE SEQUENCE [LARGE SCALE GENOMIC DNA]</scope>
    <source>
        <strain evidence="1 2">DSM 16189</strain>
    </source>
</reference>
<protein>
    <recommendedName>
        <fullName evidence="3">ATP-grasp domain-containing protein</fullName>
    </recommendedName>
</protein>
<dbReference type="EMBL" id="JNVC02000024">
    <property type="protein sequence ID" value="KEZ47348.1"/>
    <property type="molecule type" value="Genomic_DNA"/>
</dbReference>
<evidence type="ECO:0008006" key="3">
    <source>
        <dbReference type="Google" id="ProtNLM"/>
    </source>
</evidence>
<dbReference type="STRING" id="246786.GS18_0221200"/>
<dbReference type="Pfam" id="PF14398">
    <property type="entry name" value="ATPgrasp_YheCD"/>
    <property type="match status" value="1"/>
</dbReference>
<proteinExistence type="predicted"/>
<comment type="caution">
    <text evidence="1">The sequence shown here is derived from an EMBL/GenBank/DDBJ whole genome shotgun (WGS) entry which is preliminary data.</text>
</comment>
<organism evidence="1 2">
    <name type="scientific">Metabacillus indicus</name>
    <name type="common">Bacillus indicus</name>
    <dbReference type="NCBI Taxonomy" id="246786"/>
    <lineage>
        <taxon>Bacteria</taxon>
        <taxon>Bacillati</taxon>
        <taxon>Bacillota</taxon>
        <taxon>Bacilli</taxon>
        <taxon>Bacillales</taxon>
        <taxon>Bacillaceae</taxon>
        <taxon>Metabacillus</taxon>
    </lineage>
</organism>
<dbReference type="AlphaFoldDB" id="A0A084GJ36"/>
<accession>A0A084GJ36</accession>
<name>A0A084GJ36_METID</name>
<gene>
    <name evidence="1" type="ORF">GS18_0221200</name>
</gene>
<dbReference type="RefSeq" id="WP_029283620.1">
    <property type="nucleotide sequence ID" value="NZ_JNVC02000024.1"/>
</dbReference>
<dbReference type="OrthoDB" id="7869153at2"/>
<sequence>MTARRPLVGILAGDGIDGAVFHGDGAYFKSLQYEVQKAGELCCVMTLSSFHESGVSGFVYSRRHQQWAKVELPLPRVIYNRLPDRAAEETTGYRLFMARMKAERIPVFNPFFFNKWDVYCLLKQKLTSSLPLTYKITAFDDILTFMNNYPSAYLKPVDSSHGQGIFRIRKDSSGYKLTSADGSDSCYKDLKSACHPFLTGYLIQEEAHSDTVLGRKYDLRALVHLSRGEYEITGIGVRASGGPSHPTTHVKYGGTLLPFESVSEKADLNHLQAILSTAGNELSRSFGLIGEFSADIGLTEKGPVIYELNSKPMSFDEAAIQKKRLDQLLALFFELSKGTAFQSPRIPLR</sequence>
<evidence type="ECO:0000313" key="1">
    <source>
        <dbReference type="EMBL" id="KEZ47348.1"/>
    </source>
</evidence>
<dbReference type="SUPFAM" id="SSF56059">
    <property type="entry name" value="Glutathione synthetase ATP-binding domain-like"/>
    <property type="match status" value="1"/>
</dbReference>
<evidence type="ECO:0000313" key="2">
    <source>
        <dbReference type="Proteomes" id="UP000028549"/>
    </source>
</evidence>
<dbReference type="InterPro" id="IPR026838">
    <property type="entry name" value="YheC/D"/>
</dbReference>